<reference evidence="2" key="1">
    <citation type="submission" date="2018-07" db="EMBL/GenBank/DDBJ databases">
        <title>Comparative genomics of catfishes provides insights into carnivory and benthic adaptation.</title>
        <authorList>
            <person name="Zhang Y."/>
            <person name="Wang D."/>
            <person name="Peng Z."/>
            <person name="Zheng S."/>
            <person name="Shao F."/>
            <person name="Tao W."/>
        </authorList>
    </citation>
    <scope>NUCLEOTIDE SEQUENCE</scope>
    <source>
        <strain evidence="2">Chongqing</strain>
    </source>
</reference>
<comment type="caution">
    <text evidence="2">The sequence shown here is derived from an EMBL/GenBank/DDBJ whole genome shotgun (WGS) entry which is preliminary data.</text>
</comment>
<protein>
    <recommendedName>
        <fullName evidence="4">GAGE domain-containing protein</fullName>
    </recommendedName>
</protein>
<dbReference type="EMBL" id="MU593064">
    <property type="protein sequence ID" value="KAI5607212.1"/>
    <property type="molecule type" value="Genomic_DNA"/>
</dbReference>
<evidence type="ECO:0008006" key="4">
    <source>
        <dbReference type="Google" id="ProtNLM"/>
    </source>
</evidence>
<feature type="compositionally biased region" description="Acidic residues" evidence="1">
    <location>
        <begin position="66"/>
        <end position="75"/>
    </location>
</feature>
<dbReference type="Proteomes" id="UP001205998">
    <property type="component" value="Unassembled WGS sequence"/>
</dbReference>
<feature type="region of interest" description="Disordered" evidence="1">
    <location>
        <begin position="1"/>
        <end position="28"/>
    </location>
</feature>
<evidence type="ECO:0000313" key="2">
    <source>
        <dbReference type="EMBL" id="KAI5607212.1"/>
    </source>
</evidence>
<evidence type="ECO:0000256" key="1">
    <source>
        <dbReference type="SAM" id="MobiDB-lite"/>
    </source>
</evidence>
<dbReference type="AlphaFoldDB" id="A0AAD5F985"/>
<name>A0AAD5F985_SILAS</name>
<accession>A0AAD5F985</accession>
<proteinExistence type="predicted"/>
<feature type="compositionally biased region" description="Basic and acidic residues" evidence="1">
    <location>
        <begin position="16"/>
        <end position="27"/>
    </location>
</feature>
<evidence type="ECO:0000313" key="3">
    <source>
        <dbReference type="Proteomes" id="UP001205998"/>
    </source>
</evidence>
<keyword evidence="3" id="KW-1185">Reference proteome</keyword>
<sequence>MQLHKAQLGELVGSKKNQEDKKKEDKSVTQAAMMVPAAAQPVMQETTKWPLSIKWDRNIPNKEDGEIPEEEEEVDHQDPCPEDNGAKEGHQEPVGTVTTQAT</sequence>
<feature type="compositionally biased region" description="Basic and acidic residues" evidence="1">
    <location>
        <begin position="76"/>
        <end position="91"/>
    </location>
</feature>
<feature type="compositionally biased region" description="Basic and acidic residues" evidence="1">
    <location>
        <begin position="56"/>
        <end position="65"/>
    </location>
</feature>
<gene>
    <name evidence="2" type="ORF">C0J50_9961</name>
</gene>
<organism evidence="2 3">
    <name type="scientific">Silurus asotus</name>
    <name type="common">Amur catfish</name>
    <name type="synonym">Parasilurus asotus</name>
    <dbReference type="NCBI Taxonomy" id="30991"/>
    <lineage>
        <taxon>Eukaryota</taxon>
        <taxon>Metazoa</taxon>
        <taxon>Chordata</taxon>
        <taxon>Craniata</taxon>
        <taxon>Vertebrata</taxon>
        <taxon>Euteleostomi</taxon>
        <taxon>Actinopterygii</taxon>
        <taxon>Neopterygii</taxon>
        <taxon>Teleostei</taxon>
        <taxon>Ostariophysi</taxon>
        <taxon>Siluriformes</taxon>
        <taxon>Siluridae</taxon>
        <taxon>Silurus</taxon>
    </lineage>
</organism>
<feature type="region of interest" description="Disordered" evidence="1">
    <location>
        <begin position="56"/>
        <end position="102"/>
    </location>
</feature>